<feature type="compositionally biased region" description="Basic and acidic residues" evidence="1">
    <location>
        <begin position="207"/>
        <end position="228"/>
    </location>
</feature>
<feature type="compositionally biased region" description="Basic and acidic residues" evidence="1">
    <location>
        <begin position="1"/>
        <end position="29"/>
    </location>
</feature>
<feature type="compositionally biased region" description="Basic and acidic residues" evidence="1">
    <location>
        <begin position="362"/>
        <end position="383"/>
    </location>
</feature>
<dbReference type="OrthoDB" id="10686312at2759"/>
<feature type="compositionally biased region" description="Basic and acidic residues" evidence="1">
    <location>
        <begin position="258"/>
        <end position="274"/>
    </location>
</feature>
<protein>
    <submittedName>
        <fullName evidence="2">Uncharacterized protein</fullName>
    </submittedName>
</protein>
<dbReference type="EMBL" id="PQXO01000100">
    <property type="protein sequence ID" value="TGO89634.1"/>
    <property type="molecule type" value="Genomic_DNA"/>
</dbReference>
<feature type="compositionally biased region" description="Low complexity" evidence="1">
    <location>
        <begin position="32"/>
        <end position="47"/>
    </location>
</feature>
<feature type="compositionally biased region" description="Gly residues" evidence="1">
    <location>
        <begin position="384"/>
        <end position="393"/>
    </location>
</feature>
<feature type="compositionally biased region" description="Basic and acidic residues" evidence="1">
    <location>
        <begin position="394"/>
        <end position="433"/>
    </location>
</feature>
<gene>
    <name evidence="2" type="ORF">BPOR_0100g00160</name>
</gene>
<name>A0A4Z1KYP7_9HELO</name>
<proteinExistence type="predicted"/>
<feature type="region of interest" description="Disordered" evidence="1">
    <location>
        <begin position="1"/>
        <end position="553"/>
    </location>
</feature>
<dbReference type="Proteomes" id="UP000297280">
    <property type="component" value="Unassembled WGS sequence"/>
</dbReference>
<dbReference type="AlphaFoldDB" id="A0A4Z1KYP7"/>
<keyword evidence="3" id="KW-1185">Reference proteome</keyword>
<dbReference type="STRING" id="87229.A0A4Z1KYP7"/>
<organism evidence="2 3">
    <name type="scientific">Botrytis porri</name>
    <dbReference type="NCBI Taxonomy" id="87229"/>
    <lineage>
        <taxon>Eukaryota</taxon>
        <taxon>Fungi</taxon>
        <taxon>Dikarya</taxon>
        <taxon>Ascomycota</taxon>
        <taxon>Pezizomycotina</taxon>
        <taxon>Leotiomycetes</taxon>
        <taxon>Helotiales</taxon>
        <taxon>Sclerotiniaceae</taxon>
        <taxon>Botrytis</taxon>
    </lineage>
</organism>
<reference evidence="2 3" key="1">
    <citation type="submission" date="2017-12" db="EMBL/GenBank/DDBJ databases">
        <title>Comparative genomics of Botrytis spp.</title>
        <authorList>
            <person name="Valero-Jimenez C.A."/>
            <person name="Tapia P."/>
            <person name="Veloso J."/>
            <person name="Silva-Moreno E."/>
            <person name="Staats M."/>
            <person name="Valdes J.H."/>
            <person name="Van Kan J.A.L."/>
        </authorList>
    </citation>
    <scope>NUCLEOTIDE SEQUENCE [LARGE SCALE GENOMIC DNA]</scope>
    <source>
        <strain evidence="2 3">MUCL3349</strain>
    </source>
</reference>
<feature type="compositionally biased region" description="Basic and acidic residues" evidence="1">
    <location>
        <begin position="87"/>
        <end position="107"/>
    </location>
</feature>
<feature type="compositionally biased region" description="Basic and acidic residues" evidence="1">
    <location>
        <begin position="124"/>
        <end position="151"/>
    </location>
</feature>
<evidence type="ECO:0000313" key="3">
    <source>
        <dbReference type="Proteomes" id="UP000297280"/>
    </source>
</evidence>
<comment type="caution">
    <text evidence="2">The sequence shown here is derived from an EMBL/GenBank/DDBJ whole genome shotgun (WGS) entry which is preliminary data.</text>
</comment>
<feature type="compositionally biased region" description="Basic and acidic residues" evidence="1">
    <location>
        <begin position="478"/>
        <end position="488"/>
    </location>
</feature>
<feature type="compositionally biased region" description="Basic and acidic residues" evidence="1">
    <location>
        <begin position="160"/>
        <end position="180"/>
    </location>
</feature>
<evidence type="ECO:0000313" key="2">
    <source>
        <dbReference type="EMBL" id="TGO89634.1"/>
    </source>
</evidence>
<evidence type="ECO:0000256" key="1">
    <source>
        <dbReference type="SAM" id="MobiDB-lite"/>
    </source>
</evidence>
<accession>A0A4Z1KYP7</accession>
<feature type="compositionally biased region" description="Basic and acidic residues" evidence="1">
    <location>
        <begin position="190"/>
        <end position="199"/>
    </location>
</feature>
<feature type="compositionally biased region" description="Basic and acidic residues" evidence="1">
    <location>
        <begin position="529"/>
        <end position="553"/>
    </location>
</feature>
<sequence length="619" mass="67688">MVTKKEMEKWNSRTEELDRQSRKTGDKSKSGSASAHPATTPRTPPRSYLASELGGAASTAKPALSNTRRAEGDEEAGRGTSVWANNNERKGGDDGKSERRSHRRDEGPASSSHRSRGDNGGAEQPHRRDKESAKSNHGSKRGDRESERQPPRAESPISSHNDREHDRRSERNYGSKRGEGSMKSSHSKRHDGESERQSPRAESPIPSHDDREYDRRSERNHGSKRGEGSMKSSHSKRHDGESQEQSLRAASPIPSRKSMGDRGSTREQPQHGGEDGNDESSDGGDGGRPHESGSRHADEPRESNSYAGSRGGGEGCPGSTRTKEEERRVWTRKREKPSKSDKASKVVLGYTRPRVRSSTSKSDAKDDDRSKKGSSRGDNESHKGSGGGSQRGDGGSRKGDDGGSRKRGDGGSREGDGNGSRKGDDDGSRKAGEESGEMDGGRDGGTSSQSAKSGKRSIKPPESTRGGGSIKGAAGDGKSQKKDRKGDDEQTVVSDRQSSERGHGRKVTFSNADEKQTQELEDISEGSSDGERPHYPEDVRRKSGTKEEKIMPGMKEFAEIFKDSKKKQTIPKSNAKEDKWYVQPDGEVRRPSKVIRDARFRMNPETREARIKRGEDCGY</sequence>
<feature type="compositionally biased region" description="Basic and acidic residues" evidence="1">
    <location>
        <begin position="285"/>
        <end position="302"/>
    </location>
</feature>
<feature type="compositionally biased region" description="Basic and acidic residues" evidence="1">
    <location>
        <begin position="68"/>
        <end position="77"/>
    </location>
</feature>